<accession>A0A178MPC1</accession>
<dbReference type="InterPro" id="IPR000873">
    <property type="entry name" value="AMP-dep_synth/lig_dom"/>
</dbReference>
<feature type="transmembrane region" description="Helical" evidence="1">
    <location>
        <begin position="1107"/>
        <end position="1129"/>
    </location>
</feature>
<dbReference type="GO" id="GO:0031177">
    <property type="term" value="F:phosphopantetheine binding"/>
    <property type="evidence" value="ECO:0007669"/>
    <property type="project" value="TreeGrafter"/>
</dbReference>
<feature type="transmembrane region" description="Helical" evidence="1">
    <location>
        <begin position="629"/>
        <end position="652"/>
    </location>
</feature>
<keyword evidence="1" id="KW-0472">Membrane</keyword>
<keyword evidence="4" id="KW-1185">Reference proteome</keyword>
<keyword evidence="1" id="KW-1133">Transmembrane helix</keyword>
<dbReference type="STRING" id="1285242.A6A04_18345"/>
<dbReference type="CDD" id="cd05930">
    <property type="entry name" value="A_NRPS"/>
    <property type="match status" value="1"/>
</dbReference>
<dbReference type="GO" id="GO:0044550">
    <property type="term" value="P:secondary metabolite biosynthetic process"/>
    <property type="evidence" value="ECO:0007669"/>
    <property type="project" value="TreeGrafter"/>
</dbReference>
<dbReference type="Proteomes" id="UP000078428">
    <property type="component" value="Unassembled WGS sequence"/>
</dbReference>
<dbReference type="Gene3D" id="2.160.10.10">
    <property type="entry name" value="Hexapeptide repeat proteins"/>
    <property type="match status" value="3"/>
</dbReference>
<dbReference type="Pfam" id="PF13193">
    <property type="entry name" value="AMP-binding_C"/>
    <property type="match status" value="1"/>
</dbReference>
<proteinExistence type="predicted"/>
<evidence type="ECO:0000313" key="4">
    <source>
        <dbReference type="Proteomes" id="UP000078428"/>
    </source>
</evidence>
<evidence type="ECO:0000256" key="1">
    <source>
        <dbReference type="SAM" id="Phobius"/>
    </source>
</evidence>
<dbReference type="InterPro" id="IPR045851">
    <property type="entry name" value="AMP-bd_C_sf"/>
</dbReference>
<evidence type="ECO:0000313" key="3">
    <source>
        <dbReference type="EMBL" id="OAN50441.1"/>
    </source>
</evidence>
<dbReference type="InterPro" id="IPR042099">
    <property type="entry name" value="ANL_N_sf"/>
</dbReference>
<protein>
    <submittedName>
        <fullName evidence="3">Peptide synthetase</fullName>
    </submittedName>
</protein>
<dbReference type="SUPFAM" id="SSF47336">
    <property type="entry name" value="ACP-like"/>
    <property type="match status" value="1"/>
</dbReference>
<dbReference type="Gene3D" id="3.30.300.30">
    <property type="match status" value="1"/>
</dbReference>
<feature type="domain" description="Carrier" evidence="2">
    <location>
        <begin position="523"/>
        <end position="600"/>
    </location>
</feature>
<dbReference type="SUPFAM" id="SSF51161">
    <property type="entry name" value="Trimeric LpxA-like enzymes"/>
    <property type="match status" value="3"/>
</dbReference>
<feature type="transmembrane region" description="Helical" evidence="1">
    <location>
        <begin position="906"/>
        <end position="930"/>
    </location>
</feature>
<dbReference type="PANTHER" id="PTHR45527">
    <property type="entry name" value="NONRIBOSOMAL PEPTIDE SYNTHETASE"/>
    <property type="match status" value="1"/>
</dbReference>
<dbReference type="NCBIfam" id="TIGR02353">
    <property type="entry name" value="NRPS_term_dom"/>
    <property type="match status" value="1"/>
</dbReference>
<dbReference type="Gene3D" id="3.40.50.12780">
    <property type="entry name" value="N-terminal domain of ligase-like"/>
    <property type="match status" value="1"/>
</dbReference>
<reference evidence="3 4" key="1">
    <citation type="submission" date="2016-04" db="EMBL/GenBank/DDBJ databases">
        <title>Draft genome sequence of freshwater magnetotactic bacteria Magnetospirillum marisnigri SP-1 and Magnetospirillum moscoviense BB-1.</title>
        <authorList>
            <person name="Koziaeva V."/>
            <person name="Dziuba M.V."/>
            <person name="Ivanov T.M."/>
            <person name="Kuznetsov B."/>
            <person name="Grouzdev D.S."/>
        </authorList>
    </citation>
    <scope>NUCLEOTIDE SEQUENCE [LARGE SCALE GENOMIC DNA]</scope>
    <source>
        <strain evidence="3 4">SP-1</strain>
    </source>
</reference>
<dbReference type="RefSeq" id="WP_068492337.1">
    <property type="nucleotide sequence ID" value="NZ_LWQT01000054.1"/>
</dbReference>
<name>A0A178MPC1_9PROT</name>
<feature type="transmembrane region" description="Helical" evidence="1">
    <location>
        <begin position="664"/>
        <end position="688"/>
    </location>
</feature>
<dbReference type="PANTHER" id="PTHR45527:SF1">
    <property type="entry name" value="FATTY ACID SYNTHASE"/>
    <property type="match status" value="1"/>
</dbReference>
<dbReference type="Pfam" id="PF00550">
    <property type="entry name" value="PP-binding"/>
    <property type="match status" value="1"/>
</dbReference>
<dbReference type="Gene3D" id="1.10.1200.10">
    <property type="entry name" value="ACP-like"/>
    <property type="match status" value="1"/>
</dbReference>
<feature type="transmembrane region" description="Helical" evidence="1">
    <location>
        <begin position="1141"/>
        <end position="1166"/>
    </location>
</feature>
<dbReference type="SUPFAM" id="SSF56801">
    <property type="entry name" value="Acetyl-CoA synthetase-like"/>
    <property type="match status" value="1"/>
</dbReference>
<dbReference type="Pfam" id="PF00501">
    <property type="entry name" value="AMP-binding"/>
    <property type="match status" value="1"/>
</dbReference>
<sequence length="1326" mass="142950">MNNLSPLPPASLLGPADPSLARDELLWEIFAATATQVPGSVALTFGETRLTYGALSQRVEKVAAALAARGIGRGSFVGLWMSRSLDLHVALLAILRTGAAYIPFDTDAPAERVAECLDDCQARAVVVDAVTAGGIKAPLPGVTLTLPALEAESAPAAADPRALGAGTADPAYAIYTSGSTGKPKAIVISQRNICHYLRAANTVYGIGPSDVVFQGASVAFDLSLEEIFVPYMVGASLWVAGRQTLAEVDRLPDILVDAGITVMDTVPTLLSLMPRDIPSLRVIILGGEACPPALAERWCRQGRRIFNSYGPTEATVVATVAEVMPGKPVTIGRPIPNYVCHVVDELLHPVAPGTTGELLIGGPGVAAGYLGRPELTAEKFIANPWDTEGRAPILYRSGDAVSIDEDGNLAFHGRIDDQVKIRGFRVELGEIEARIVAQPGIAQAAVSLRTDDGIERLVAYVVAEATPDTAALRETLREQLPAYMVPSRLLVLPELPRLVSGKLNRKALKDIPLDADGGDEQEEAASPTEAALLDAARRVFPGQAIPFEADFFTELGGHSLLAAKFVSAVRETPALSSLTLNEIYALRTLRAMAATLDARAPKPGTKAADRSFTPPSWRRRFLCGLAQGLAMPFVLALITAPWLGVFVSYMLLSGEDAGIWREIGTLMVTYAFINVGTVAVSIALKWVILGRTRPGRHKLWGVYYFRWWLAQRVVSVAHIKWFQGTPIMGIYLRLLGARVGSDCIISELEAGAFDLVEIGQGVAIGGKVRLANAEVIGDELVIGPISIGDDAYIGTSCIIGHDTHLAEGVELGDMTAVPSGARLGAWEHWDGSPATRIGMVDKDALPAPATASKARKLGLTLFYGLMLVVLPPISLLPIFPAFKIFEKMTEVLNVSETIDFLISLPLMAWPTAMALIAITVLLIAAVRWSVLPVVTAGHYSVYGGFYVRKWIVALVTELTLETLSSLYATVYMRMWYRLMGAKIGKDAEISCNLSGRYDLTEIGERCFIADEVVLGDESIRRGWMTLEPVKTEAQVFVGNDAVVPPGCRIPTGTLIGIKSRPPANELMSPGDTWFGSPPIRLPVRQRFDAVGADWTYAPPAWKRLWRAVFEAFAVSLPTMLFITFGISTVEAIEPYIVQRDYLLVIGLFIVASVAISLALCACSIAVKWLMMGVYRPTAKPMWSWWALRTEAVAVMYWGLAGKVLLDHLRGTPFLPWVLRLYGCRFGRGVFMDTTDITEFDCIDVGDFCAINSLSALQTHLYEDRVMKVGRVKLSRGVTIGSGSTVLYDTHVGEFARIGALTIVMKGESIPAHGQWAGAPAQTVGSI</sequence>
<dbReference type="NCBIfam" id="TIGR01733">
    <property type="entry name" value="AA-adenyl-dom"/>
    <property type="match status" value="1"/>
</dbReference>
<dbReference type="PROSITE" id="PS50075">
    <property type="entry name" value="CARRIER"/>
    <property type="match status" value="1"/>
</dbReference>
<dbReference type="OrthoDB" id="9770470at2"/>
<dbReference type="InterPro" id="IPR009081">
    <property type="entry name" value="PP-bd_ACP"/>
</dbReference>
<gene>
    <name evidence="3" type="ORF">A6A04_18345</name>
</gene>
<dbReference type="InterPro" id="IPR025110">
    <property type="entry name" value="AMP-bd_C"/>
</dbReference>
<dbReference type="EMBL" id="LWQT01000054">
    <property type="protein sequence ID" value="OAN50441.1"/>
    <property type="molecule type" value="Genomic_DNA"/>
</dbReference>
<feature type="transmembrane region" description="Helical" evidence="1">
    <location>
        <begin position="861"/>
        <end position="885"/>
    </location>
</feature>
<keyword evidence="1" id="KW-0812">Transmembrane</keyword>
<dbReference type="InterPro" id="IPR011004">
    <property type="entry name" value="Trimer_LpxA-like_sf"/>
</dbReference>
<dbReference type="InterPro" id="IPR036736">
    <property type="entry name" value="ACP-like_sf"/>
</dbReference>
<feature type="transmembrane region" description="Helical" evidence="1">
    <location>
        <begin position="950"/>
        <end position="972"/>
    </location>
</feature>
<organism evidence="3 4">
    <name type="scientific">Paramagnetospirillum marisnigri</name>
    <dbReference type="NCBI Taxonomy" id="1285242"/>
    <lineage>
        <taxon>Bacteria</taxon>
        <taxon>Pseudomonadati</taxon>
        <taxon>Pseudomonadota</taxon>
        <taxon>Alphaproteobacteria</taxon>
        <taxon>Rhodospirillales</taxon>
        <taxon>Magnetospirillaceae</taxon>
        <taxon>Paramagnetospirillum</taxon>
    </lineage>
</organism>
<comment type="caution">
    <text evidence="3">The sequence shown here is derived from an EMBL/GenBank/DDBJ whole genome shotgun (WGS) entry which is preliminary data.</text>
</comment>
<dbReference type="GO" id="GO:0043041">
    <property type="term" value="P:amino acid activation for nonribosomal peptide biosynthetic process"/>
    <property type="evidence" value="ECO:0007669"/>
    <property type="project" value="TreeGrafter"/>
</dbReference>
<evidence type="ECO:0000259" key="2">
    <source>
        <dbReference type="PROSITE" id="PS50075"/>
    </source>
</evidence>
<dbReference type="GO" id="GO:0005737">
    <property type="term" value="C:cytoplasm"/>
    <property type="evidence" value="ECO:0007669"/>
    <property type="project" value="TreeGrafter"/>
</dbReference>
<dbReference type="InterPro" id="IPR010071">
    <property type="entry name" value="AA_adenyl_dom"/>
</dbReference>
<dbReference type="InterPro" id="IPR012728">
    <property type="entry name" value="Pls/PosA_C"/>
</dbReference>